<evidence type="ECO:0000256" key="2">
    <source>
        <dbReference type="ARBA" id="ARBA00023235"/>
    </source>
</evidence>
<evidence type="ECO:0000256" key="4">
    <source>
        <dbReference type="RuleBase" id="RU362032"/>
    </source>
</evidence>
<keyword evidence="2 4" id="KW-0413">Isomerase</keyword>
<dbReference type="CDD" id="cd00491">
    <property type="entry name" value="4Oxalocrotonate_Tautomerase"/>
    <property type="match status" value="1"/>
</dbReference>
<feature type="domain" description="4-oxalocrotonate tautomerase-like" evidence="5">
    <location>
        <begin position="24"/>
        <end position="81"/>
    </location>
</feature>
<gene>
    <name evidence="6" type="ORF">GI584_21090</name>
</gene>
<comment type="similarity">
    <text evidence="1 4">Belongs to the 4-oxalocrotonate tautomerase family.</text>
</comment>
<dbReference type="EC" id="5.3.2.-" evidence="4"/>
<dbReference type="EMBL" id="CP045915">
    <property type="protein sequence ID" value="QGH37092.1"/>
    <property type="molecule type" value="Genomic_DNA"/>
</dbReference>
<reference evidence="6 7" key="1">
    <citation type="submission" date="2019-11" db="EMBL/GenBank/DDBJ databases">
        <title>Gracilibacillus salitolerans sp. nov., a moderate halophile isolated from a saline soil in northwest China.</title>
        <authorList>
            <person name="Gan L."/>
        </authorList>
    </citation>
    <scope>NUCLEOTIDE SEQUENCE [LARGE SCALE GENOMIC DNA]</scope>
    <source>
        <strain evidence="6 7">SCU50</strain>
    </source>
</reference>
<accession>A0A5Q2TSJ2</accession>
<keyword evidence="7" id="KW-1185">Reference proteome</keyword>
<proteinExistence type="inferred from homology"/>
<dbReference type="GO" id="GO:0016853">
    <property type="term" value="F:isomerase activity"/>
    <property type="evidence" value="ECO:0007669"/>
    <property type="project" value="UniProtKB-UniRule"/>
</dbReference>
<evidence type="ECO:0000259" key="5">
    <source>
        <dbReference type="Pfam" id="PF01361"/>
    </source>
</evidence>
<evidence type="ECO:0000313" key="7">
    <source>
        <dbReference type="Proteomes" id="UP000339690"/>
    </source>
</evidence>
<dbReference type="AlphaFoldDB" id="A0A5Q2TSJ2"/>
<dbReference type="KEGG" id="grc:GI584_21090"/>
<evidence type="ECO:0000256" key="1">
    <source>
        <dbReference type="ARBA" id="ARBA00006723"/>
    </source>
</evidence>
<evidence type="ECO:0000256" key="3">
    <source>
        <dbReference type="PIRSR" id="PIRSR618191-1"/>
    </source>
</evidence>
<dbReference type="InterPro" id="IPR014347">
    <property type="entry name" value="Tautomerase/MIF_sf"/>
</dbReference>
<dbReference type="SUPFAM" id="SSF55331">
    <property type="entry name" value="Tautomerase/MIF"/>
    <property type="match status" value="1"/>
</dbReference>
<dbReference type="NCBIfam" id="NF002571">
    <property type="entry name" value="PRK02220.1"/>
    <property type="match status" value="1"/>
</dbReference>
<dbReference type="InterPro" id="IPR018191">
    <property type="entry name" value="4-OT"/>
</dbReference>
<evidence type="ECO:0000313" key="6">
    <source>
        <dbReference type="EMBL" id="QGH37092.1"/>
    </source>
</evidence>
<dbReference type="Gene3D" id="3.30.429.10">
    <property type="entry name" value="Macrophage Migration Inhibitory Factor"/>
    <property type="match status" value="1"/>
</dbReference>
<sequence length="82" mass="9411">MGYKKCPLFVSDTFIFKKERIHMPYVTVQMLEGRSDEQRKALIEKVTDAVVETTGATREKVVVFVEDIDKRNYGVGGKRLVD</sequence>
<feature type="active site" description="Proton acceptor; via imino nitrogen" evidence="3">
    <location>
        <position position="24"/>
    </location>
</feature>
<protein>
    <recommendedName>
        <fullName evidence="4">Tautomerase</fullName>
        <ecNumber evidence="4">5.3.2.-</ecNumber>
    </recommendedName>
</protein>
<dbReference type="NCBIfam" id="TIGR00013">
    <property type="entry name" value="taut"/>
    <property type="match status" value="1"/>
</dbReference>
<dbReference type="Pfam" id="PF01361">
    <property type="entry name" value="Tautomerase"/>
    <property type="match status" value="1"/>
</dbReference>
<dbReference type="InterPro" id="IPR004370">
    <property type="entry name" value="4-OT-like_dom"/>
</dbReference>
<name>A0A5Q2TSJ2_9BACI</name>
<dbReference type="Proteomes" id="UP000339690">
    <property type="component" value="Chromosome"/>
</dbReference>
<dbReference type="PANTHER" id="PTHR35530:SF1">
    <property type="entry name" value="2-HYDROXYMUCONATE TAUTOMERASE"/>
    <property type="match status" value="1"/>
</dbReference>
<organism evidence="6 7">
    <name type="scientific">Gracilibacillus salitolerans</name>
    <dbReference type="NCBI Taxonomy" id="2663022"/>
    <lineage>
        <taxon>Bacteria</taxon>
        <taxon>Bacillati</taxon>
        <taxon>Bacillota</taxon>
        <taxon>Bacilli</taxon>
        <taxon>Bacillales</taxon>
        <taxon>Bacillaceae</taxon>
        <taxon>Gracilibacillus</taxon>
    </lineage>
</organism>
<dbReference type="PANTHER" id="PTHR35530">
    <property type="entry name" value="TAUTOMERASE-RELATED"/>
    <property type="match status" value="1"/>
</dbReference>